<evidence type="ECO:0000259" key="6">
    <source>
        <dbReference type="PROSITE" id="PS50893"/>
    </source>
</evidence>
<comment type="caution">
    <text evidence="7">The sequence shown here is derived from an EMBL/GenBank/DDBJ whole genome shotgun (WGS) entry which is preliminary data.</text>
</comment>
<reference evidence="7" key="1">
    <citation type="submission" date="2017-07" db="EMBL/GenBank/DDBJ databases">
        <title>The cable genome - Insights into the physiology and evolution of filamentous bacteria capable of sulfide oxidation via long distance electron transfer.</title>
        <authorList>
            <person name="Thorup C."/>
            <person name="Bjerg J.T."/>
            <person name="Schreiber L."/>
            <person name="Nielsen L.P."/>
            <person name="Kjeldsen K.U."/>
            <person name="Boesen T."/>
            <person name="Boggild A."/>
            <person name="Meysman F."/>
            <person name="Geelhoed J."/>
            <person name="Schramm A."/>
        </authorList>
    </citation>
    <scope>NUCLEOTIDE SEQUENCE [LARGE SCALE GENOMIC DNA]</scope>
    <source>
        <strain evidence="7">GS</strain>
    </source>
</reference>
<dbReference type="Pfam" id="PF00005">
    <property type="entry name" value="ABC_tran"/>
    <property type="match status" value="1"/>
</dbReference>
<evidence type="ECO:0000256" key="4">
    <source>
        <dbReference type="ARBA" id="ARBA00022967"/>
    </source>
</evidence>
<dbReference type="InterPro" id="IPR003439">
    <property type="entry name" value="ABC_transporter-like_ATP-bd"/>
</dbReference>
<dbReference type="InterPro" id="IPR017871">
    <property type="entry name" value="ABC_transporter-like_CS"/>
</dbReference>
<evidence type="ECO:0000256" key="1">
    <source>
        <dbReference type="ARBA" id="ARBA00022448"/>
    </source>
</evidence>
<evidence type="ECO:0000256" key="2">
    <source>
        <dbReference type="ARBA" id="ARBA00022741"/>
    </source>
</evidence>
<dbReference type="GO" id="GO:0016887">
    <property type="term" value="F:ATP hydrolysis activity"/>
    <property type="evidence" value="ECO:0007669"/>
    <property type="project" value="InterPro"/>
</dbReference>
<evidence type="ECO:0000256" key="5">
    <source>
        <dbReference type="ARBA" id="ARBA00037066"/>
    </source>
</evidence>
<feature type="domain" description="ABC transporter" evidence="6">
    <location>
        <begin position="2"/>
        <end position="235"/>
    </location>
</feature>
<keyword evidence="1" id="KW-0813">Transport</keyword>
<proteinExistence type="predicted"/>
<dbReference type="SUPFAM" id="SSF52540">
    <property type="entry name" value="P-loop containing nucleoside triphosphate hydrolases"/>
    <property type="match status" value="1"/>
</dbReference>
<gene>
    <name evidence="7" type="ORF">CDV28_105105</name>
</gene>
<sequence>MLALDNLSFAFNGRAILNKVSFRLASGEMAALLGVNGSGKSTLLKTINGILKPKEGAVLVEGVALHGLSGREIAKRIGYMPQKSSGTACTVFDAVLLGRKPHFDRSVTPHDLAAVERVLKRLGLEKLALRETAELSGGELQKVVIARALVQEPKVLLLDEPVNHLDIRNQLETMSILREITREMNLLTITVLHDLTIALRYVDRFVLLKDGALHACGDRRVMTPEAIREVFGMHAVIREIDGIPVVLPLGSATC</sequence>
<accession>A0A521G3R1</accession>
<dbReference type="InterPro" id="IPR003593">
    <property type="entry name" value="AAA+_ATPase"/>
</dbReference>
<comment type="function">
    <text evidence="5">Part of the ABC transporter complex HmuTUV involved in hemin import. Responsible for energy coupling to the transport system.</text>
</comment>
<dbReference type="EC" id="3.6.3.34" evidence="7"/>
<name>A0A521G3R1_9BACT</name>
<dbReference type="SMART" id="SM00382">
    <property type="entry name" value="AAA"/>
    <property type="match status" value="1"/>
</dbReference>
<dbReference type="Gene3D" id="3.40.50.300">
    <property type="entry name" value="P-loop containing nucleotide triphosphate hydrolases"/>
    <property type="match status" value="1"/>
</dbReference>
<dbReference type="InterPro" id="IPR027417">
    <property type="entry name" value="P-loop_NTPase"/>
</dbReference>
<keyword evidence="8" id="KW-1185">Reference proteome</keyword>
<dbReference type="AlphaFoldDB" id="A0A521G3R1"/>
<keyword evidence="3 7" id="KW-0067">ATP-binding</keyword>
<evidence type="ECO:0000313" key="7">
    <source>
        <dbReference type="EMBL" id="TAA75647.1"/>
    </source>
</evidence>
<evidence type="ECO:0000256" key="3">
    <source>
        <dbReference type="ARBA" id="ARBA00022840"/>
    </source>
</evidence>
<dbReference type="Proteomes" id="UP000316238">
    <property type="component" value="Unassembled WGS sequence"/>
</dbReference>
<dbReference type="CDD" id="cd03214">
    <property type="entry name" value="ABC_Iron-Siderophores_B12_Hemin"/>
    <property type="match status" value="1"/>
</dbReference>
<keyword evidence="4" id="KW-1278">Translocase</keyword>
<dbReference type="PROSITE" id="PS50893">
    <property type="entry name" value="ABC_TRANSPORTER_2"/>
    <property type="match status" value="1"/>
</dbReference>
<protein>
    <submittedName>
        <fullName evidence="7">Iron complex transport system ATP-binding protein</fullName>
        <ecNumber evidence="7">3.6.3.34</ecNumber>
    </submittedName>
</protein>
<dbReference type="GO" id="GO:0005524">
    <property type="term" value="F:ATP binding"/>
    <property type="evidence" value="ECO:0007669"/>
    <property type="project" value="UniProtKB-KW"/>
</dbReference>
<dbReference type="PROSITE" id="PS00211">
    <property type="entry name" value="ABC_TRANSPORTER_1"/>
    <property type="match status" value="1"/>
</dbReference>
<dbReference type="EMBL" id="NQJD01000005">
    <property type="protein sequence ID" value="TAA75647.1"/>
    <property type="molecule type" value="Genomic_DNA"/>
</dbReference>
<organism evidence="7 8">
    <name type="scientific">Candidatus Electronema aureum</name>
    <dbReference type="NCBI Taxonomy" id="2005002"/>
    <lineage>
        <taxon>Bacteria</taxon>
        <taxon>Pseudomonadati</taxon>
        <taxon>Thermodesulfobacteriota</taxon>
        <taxon>Desulfobulbia</taxon>
        <taxon>Desulfobulbales</taxon>
        <taxon>Desulfobulbaceae</taxon>
        <taxon>Candidatus Electronema</taxon>
    </lineage>
</organism>
<evidence type="ECO:0000313" key="8">
    <source>
        <dbReference type="Proteomes" id="UP000316238"/>
    </source>
</evidence>
<keyword evidence="2" id="KW-0547">Nucleotide-binding</keyword>
<dbReference type="PANTHER" id="PTHR42794">
    <property type="entry name" value="HEMIN IMPORT ATP-BINDING PROTEIN HMUV"/>
    <property type="match status" value="1"/>
</dbReference>
<keyword evidence="7" id="KW-0378">Hydrolase</keyword>
<dbReference type="PANTHER" id="PTHR42794:SF1">
    <property type="entry name" value="HEMIN IMPORT ATP-BINDING PROTEIN HMUV"/>
    <property type="match status" value="1"/>
</dbReference>
<dbReference type="FunFam" id="3.40.50.300:FF:000134">
    <property type="entry name" value="Iron-enterobactin ABC transporter ATP-binding protein"/>
    <property type="match status" value="1"/>
</dbReference>